<comment type="caution">
    <text evidence="2">The sequence shown here is derived from an EMBL/GenBank/DDBJ whole genome shotgun (WGS) entry which is preliminary data.</text>
</comment>
<feature type="compositionally biased region" description="Low complexity" evidence="1">
    <location>
        <begin position="290"/>
        <end position="301"/>
    </location>
</feature>
<accession>A0A9P7GPS6</accession>
<dbReference type="PRINTS" id="PR01217">
    <property type="entry name" value="PRICHEXTENSN"/>
</dbReference>
<proteinExistence type="predicted"/>
<keyword evidence="3" id="KW-1185">Reference proteome</keyword>
<dbReference type="Proteomes" id="UP000717328">
    <property type="component" value="Unassembled WGS sequence"/>
</dbReference>
<feature type="compositionally biased region" description="Low complexity" evidence="1">
    <location>
        <begin position="268"/>
        <end position="280"/>
    </location>
</feature>
<evidence type="ECO:0000256" key="1">
    <source>
        <dbReference type="SAM" id="MobiDB-lite"/>
    </source>
</evidence>
<feature type="compositionally biased region" description="Basic and acidic residues" evidence="1">
    <location>
        <begin position="203"/>
        <end position="212"/>
    </location>
</feature>
<gene>
    <name evidence="2" type="ORF">H0H81_011013</name>
</gene>
<evidence type="ECO:0000313" key="2">
    <source>
        <dbReference type="EMBL" id="KAG5650802.1"/>
    </source>
</evidence>
<feature type="region of interest" description="Disordered" evidence="1">
    <location>
        <begin position="129"/>
        <end position="368"/>
    </location>
</feature>
<protein>
    <submittedName>
        <fullName evidence="2">Uncharacterized protein</fullName>
    </submittedName>
</protein>
<dbReference type="AlphaFoldDB" id="A0A9P7GPS6"/>
<reference evidence="2" key="1">
    <citation type="submission" date="2021-02" db="EMBL/GenBank/DDBJ databases">
        <authorList>
            <person name="Nieuwenhuis M."/>
            <person name="Van De Peppel L.J.J."/>
        </authorList>
    </citation>
    <scope>NUCLEOTIDE SEQUENCE</scope>
    <source>
        <strain evidence="2">D49</strain>
    </source>
</reference>
<feature type="compositionally biased region" description="Low complexity" evidence="1">
    <location>
        <begin position="233"/>
        <end position="260"/>
    </location>
</feature>
<sequence>MTTLLSRPSSDLAIQHASRAAQRKQRLIEIEYEMRLEEAEALKMTEVRVAVLSCARETEPLTQRTPLQEQRQILIRSFTSVKVEFSDLDGLARTTRAKPLPCLSASASASPSDHAFVILSSADLASFAPHETIRARPPPRTTKSSPNLSHSSPAPSPVLRHAQTTTTTSSSTIKALLSRKTPRSRSPIKGLFPTTAADPYESDSERTVRGSEDEGDDEDASPRPKKERKRSASGRGRAASGSGSPRIPTSTSTSPSLGGSAAPQSRTAAVRAAMLSAALLSNKMKRRSKQPQTAQSSQPAPGTATTRPTHISYLPSPAPAPTPPSSTAGQAPLSWTPSVPFPTQEQEPAAIPAALVGSNEGVGDSLAA</sequence>
<dbReference type="OrthoDB" id="2757916at2759"/>
<dbReference type="EMBL" id="JABCKI010000361">
    <property type="protein sequence ID" value="KAG5650802.1"/>
    <property type="molecule type" value="Genomic_DNA"/>
</dbReference>
<feature type="compositionally biased region" description="Basic residues" evidence="1">
    <location>
        <begin position="223"/>
        <end position="232"/>
    </location>
</feature>
<evidence type="ECO:0000313" key="3">
    <source>
        <dbReference type="Proteomes" id="UP000717328"/>
    </source>
</evidence>
<feature type="compositionally biased region" description="Polar residues" evidence="1">
    <location>
        <begin position="141"/>
        <end position="153"/>
    </location>
</feature>
<reference evidence="2" key="2">
    <citation type="submission" date="2021-10" db="EMBL/GenBank/DDBJ databases">
        <title>Phylogenomics reveals ancestral predisposition of the termite-cultivated fungus Termitomyces towards a domesticated lifestyle.</title>
        <authorList>
            <person name="Auxier B."/>
            <person name="Grum-Grzhimaylo A."/>
            <person name="Cardenas M.E."/>
            <person name="Lodge J.D."/>
            <person name="Laessoe T."/>
            <person name="Pedersen O."/>
            <person name="Smith M.E."/>
            <person name="Kuyper T.W."/>
            <person name="Franco-Molano E.A."/>
            <person name="Baroni T.J."/>
            <person name="Aanen D.K."/>
        </authorList>
    </citation>
    <scope>NUCLEOTIDE SEQUENCE</scope>
    <source>
        <strain evidence="2">D49</strain>
    </source>
</reference>
<organism evidence="2 3">
    <name type="scientific">Sphagnurus paluster</name>
    <dbReference type="NCBI Taxonomy" id="117069"/>
    <lineage>
        <taxon>Eukaryota</taxon>
        <taxon>Fungi</taxon>
        <taxon>Dikarya</taxon>
        <taxon>Basidiomycota</taxon>
        <taxon>Agaricomycotina</taxon>
        <taxon>Agaricomycetes</taxon>
        <taxon>Agaricomycetidae</taxon>
        <taxon>Agaricales</taxon>
        <taxon>Tricholomatineae</taxon>
        <taxon>Lyophyllaceae</taxon>
        <taxon>Sphagnurus</taxon>
    </lineage>
</organism>
<feature type="compositionally biased region" description="Polar residues" evidence="1">
    <location>
        <begin position="333"/>
        <end position="346"/>
    </location>
</feature>
<name>A0A9P7GPS6_9AGAR</name>